<evidence type="ECO:0000313" key="2">
    <source>
        <dbReference type="Proteomes" id="UP001634394"/>
    </source>
</evidence>
<dbReference type="EMBL" id="JBJQND010000014">
    <property type="protein sequence ID" value="KAL3855288.1"/>
    <property type="molecule type" value="Genomic_DNA"/>
</dbReference>
<evidence type="ECO:0000313" key="1">
    <source>
        <dbReference type="EMBL" id="KAL3855288.1"/>
    </source>
</evidence>
<sequence>MDDPRRTIKAKMSNNKQDEHLKHKITQLKNGLNLKVEECREQWFSEQFYEAEEANRKNDMRSFFQK</sequence>
<comment type="caution">
    <text evidence="1">The sequence shown here is derived from an EMBL/GenBank/DDBJ whole genome shotgun (WGS) entry which is preliminary data.</text>
</comment>
<dbReference type="AlphaFoldDB" id="A0ABD3V3Q6"/>
<accession>A0ABD3V3Q6</accession>
<protein>
    <submittedName>
        <fullName evidence="1">Uncharacterized protein</fullName>
    </submittedName>
</protein>
<keyword evidence="2" id="KW-1185">Reference proteome</keyword>
<proteinExistence type="predicted"/>
<organism evidence="1 2">
    <name type="scientific">Sinanodonta woodiana</name>
    <name type="common">Chinese pond mussel</name>
    <name type="synonym">Anodonta woodiana</name>
    <dbReference type="NCBI Taxonomy" id="1069815"/>
    <lineage>
        <taxon>Eukaryota</taxon>
        <taxon>Metazoa</taxon>
        <taxon>Spiralia</taxon>
        <taxon>Lophotrochozoa</taxon>
        <taxon>Mollusca</taxon>
        <taxon>Bivalvia</taxon>
        <taxon>Autobranchia</taxon>
        <taxon>Heteroconchia</taxon>
        <taxon>Palaeoheterodonta</taxon>
        <taxon>Unionida</taxon>
        <taxon>Unionoidea</taxon>
        <taxon>Unionidae</taxon>
        <taxon>Unioninae</taxon>
        <taxon>Sinanodonta</taxon>
    </lineage>
</organism>
<feature type="non-terminal residue" evidence="1">
    <location>
        <position position="66"/>
    </location>
</feature>
<name>A0ABD3V3Q6_SINWO</name>
<reference evidence="1 2" key="1">
    <citation type="submission" date="2024-11" db="EMBL/GenBank/DDBJ databases">
        <title>Chromosome-level genome assembly of the freshwater bivalve Anodonta woodiana.</title>
        <authorList>
            <person name="Chen X."/>
        </authorList>
    </citation>
    <scope>NUCLEOTIDE SEQUENCE [LARGE SCALE GENOMIC DNA]</scope>
    <source>
        <strain evidence="1">MN2024</strain>
        <tissue evidence="1">Gills</tissue>
    </source>
</reference>
<dbReference type="Proteomes" id="UP001634394">
    <property type="component" value="Unassembled WGS sequence"/>
</dbReference>
<gene>
    <name evidence="1" type="ORF">ACJMK2_014504</name>
</gene>